<comment type="caution">
    <text evidence="3">The sequence shown here is derived from an EMBL/GenBank/DDBJ whole genome shotgun (WGS) entry which is preliminary data.</text>
</comment>
<dbReference type="Pfam" id="PF12776">
    <property type="entry name" value="Myb_DNA-bind_3"/>
    <property type="match status" value="1"/>
</dbReference>
<evidence type="ECO:0000259" key="2">
    <source>
        <dbReference type="Pfam" id="PF12776"/>
    </source>
</evidence>
<evidence type="ECO:0000313" key="3">
    <source>
        <dbReference type="EMBL" id="KAJ4774007.1"/>
    </source>
</evidence>
<dbReference type="Proteomes" id="UP001140206">
    <property type="component" value="Chromosome 3"/>
</dbReference>
<dbReference type="EMBL" id="JAMFTS010000003">
    <property type="protein sequence ID" value="KAJ4774010.1"/>
    <property type="molecule type" value="Genomic_DNA"/>
</dbReference>
<evidence type="ECO:0000313" key="4">
    <source>
        <dbReference type="EMBL" id="KAJ4774010.1"/>
    </source>
</evidence>
<name>A0AAV8DZ09_9POAL</name>
<proteinExistence type="predicted"/>
<dbReference type="EMBL" id="JAMFTS010000003">
    <property type="protein sequence ID" value="KAJ4774007.1"/>
    <property type="molecule type" value="Genomic_DNA"/>
</dbReference>
<evidence type="ECO:0000256" key="1">
    <source>
        <dbReference type="SAM" id="MobiDB-lite"/>
    </source>
</evidence>
<dbReference type="AlphaFoldDB" id="A0AAV8DZ09"/>
<keyword evidence="5" id="KW-1185">Reference proteome</keyword>
<evidence type="ECO:0000313" key="5">
    <source>
        <dbReference type="Proteomes" id="UP001140206"/>
    </source>
</evidence>
<dbReference type="PANTHER" id="PTHR46929:SF3">
    <property type="entry name" value="MYB_SANT-LIKE DOMAIN-CONTAINING PROTEIN"/>
    <property type="match status" value="1"/>
</dbReference>
<protein>
    <submittedName>
        <fullName evidence="3">Myb/SANT-like domain-containing protein</fullName>
    </submittedName>
</protein>
<dbReference type="InterPro" id="IPR024752">
    <property type="entry name" value="Myb/SANT-like_dom"/>
</dbReference>
<feature type="domain" description="Myb/SANT-like" evidence="2">
    <location>
        <begin position="33"/>
        <end position="121"/>
    </location>
</feature>
<sequence length="169" mass="18963">MELVCISSSSKKKDKVSTNDNPPVKIDPKRQSNWSEPETDTLLEVVGQVQSENDMVGFSFNSKAWTRIFTLFKTKIPGTKREKCKLQNRIKVLYDRFKVCHELADTSGGGWDNVKKRPAAPSEEEYQDKIKAKGPKAKFLSGDGQFPWYPTMVPMVGGQSSRGNVSKST</sequence>
<reference evidence="3" key="1">
    <citation type="submission" date="2022-08" db="EMBL/GenBank/DDBJ databases">
        <authorList>
            <person name="Marques A."/>
        </authorList>
    </citation>
    <scope>NUCLEOTIDE SEQUENCE</scope>
    <source>
        <strain evidence="3">RhyPub2mFocal</strain>
        <tissue evidence="3">Leaves</tissue>
    </source>
</reference>
<gene>
    <name evidence="3" type="ORF">LUZ62_058264</name>
    <name evidence="4" type="ORF">LUZ62_058267</name>
</gene>
<organism evidence="3 5">
    <name type="scientific">Rhynchospora pubera</name>
    <dbReference type="NCBI Taxonomy" id="906938"/>
    <lineage>
        <taxon>Eukaryota</taxon>
        <taxon>Viridiplantae</taxon>
        <taxon>Streptophyta</taxon>
        <taxon>Embryophyta</taxon>
        <taxon>Tracheophyta</taxon>
        <taxon>Spermatophyta</taxon>
        <taxon>Magnoliopsida</taxon>
        <taxon>Liliopsida</taxon>
        <taxon>Poales</taxon>
        <taxon>Cyperaceae</taxon>
        <taxon>Cyperoideae</taxon>
        <taxon>Rhynchosporeae</taxon>
        <taxon>Rhynchospora</taxon>
    </lineage>
</organism>
<dbReference type="PANTHER" id="PTHR46929">
    <property type="entry name" value="EXPRESSED PROTEIN"/>
    <property type="match status" value="1"/>
</dbReference>
<accession>A0AAV8DZ09</accession>
<feature type="region of interest" description="Disordered" evidence="1">
    <location>
        <begin position="1"/>
        <end position="38"/>
    </location>
</feature>